<keyword evidence="9" id="KW-0614">Plasmid</keyword>
<keyword evidence="11" id="KW-1185">Reference proteome</keyword>
<sequence>MLLSSLMAIAAVLIMGVISPGPSFIYVARNAVARSRLHGLLTALGMGTGAAIFSIMAMFGLERILIALPELFTGLKIAGGLYLIWMGYKIAKNASKPFSVTSESLSEAHSLLGTWRDGLLTQLSNPKTALVFASIFTALLPKEIPGYFYYIIPLMAFVIDAGWYSLVAILLSSKRPRDIYLRLKRAIDTISSAILVLLGVKIIFTAFQK</sequence>
<evidence type="ECO:0000256" key="3">
    <source>
        <dbReference type="ARBA" id="ARBA00022692"/>
    </source>
</evidence>
<dbReference type="KEGG" id="ppho:CTZ24_26440"/>
<dbReference type="GO" id="GO:0005886">
    <property type="term" value="C:plasma membrane"/>
    <property type="evidence" value="ECO:0007669"/>
    <property type="project" value="UniProtKB-SubCell"/>
</dbReference>
<evidence type="ECO:0000313" key="9">
    <source>
        <dbReference type="EMBL" id="QGR10078.1"/>
    </source>
</evidence>
<evidence type="ECO:0000256" key="4">
    <source>
        <dbReference type="ARBA" id="ARBA00022970"/>
    </source>
</evidence>
<dbReference type="Proteomes" id="UP001171299">
    <property type="component" value="Unassembled WGS sequence"/>
</dbReference>
<keyword evidence="3 7" id="KW-0812">Transmembrane</keyword>
<protein>
    <submittedName>
        <fullName evidence="8">LysE family transporter</fullName>
    </submittedName>
    <submittedName>
        <fullName evidence="9">Threonine transporter</fullName>
    </submittedName>
</protein>
<evidence type="ECO:0000256" key="7">
    <source>
        <dbReference type="SAM" id="Phobius"/>
    </source>
</evidence>
<proteinExistence type="predicted"/>
<accession>A0AAP9KSH1</accession>
<comment type="subcellular location">
    <subcellularLocation>
        <location evidence="1">Cell membrane</location>
        <topology evidence="1">Multi-pass membrane protein</topology>
    </subcellularLocation>
</comment>
<reference evidence="8" key="3">
    <citation type="submission" date="2023-07" db="EMBL/GenBank/DDBJ databases">
        <title>The extreme plant-growth-promoting properties of Pantoea phytobeneficialis PF55 revealed by functional and genomic analysis.</title>
        <authorList>
            <person name="Nascimento F.X."/>
            <person name="Marcio R.J."/>
        </authorList>
    </citation>
    <scope>NUCLEOTIDE SEQUENCE</scope>
    <source>
        <strain evidence="8">PF55</strain>
    </source>
</reference>
<reference evidence="9" key="2">
    <citation type="journal article" date="2020" name="Environ. Microbiol.">
        <title>The extreme plant-growth-promoting properties of Pantoea phytobeneficialis MSR2 revealed by functional and genomic analysis.</title>
        <authorList>
            <person name="Nascimento F.X."/>
            <person name="Hernandez A.G."/>
            <person name="Glick B.R."/>
            <person name="Rossi M.J."/>
        </authorList>
    </citation>
    <scope>NUCLEOTIDE SEQUENCE</scope>
    <source>
        <strain evidence="9">MSR2</strain>
    </source>
</reference>
<evidence type="ECO:0000313" key="10">
    <source>
        <dbReference type="Proteomes" id="UP000424872"/>
    </source>
</evidence>
<organism evidence="9 10">
    <name type="scientific">Pantoea phytobeneficialis</name>
    <dbReference type="NCBI Taxonomy" id="2052056"/>
    <lineage>
        <taxon>Bacteria</taxon>
        <taxon>Pseudomonadati</taxon>
        <taxon>Pseudomonadota</taxon>
        <taxon>Gammaproteobacteria</taxon>
        <taxon>Enterobacterales</taxon>
        <taxon>Erwiniaceae</taxon>
        <taxon>Pantoea</taxon>
    </lineage>
</organism>
<dbReference type="Proteomes" id="UP000424872">
    <property type="component" value="Plasmid pMSR2D"/>
</dbReference>
<dbReference type="AlphaFoldDB" id="A0AAP9KSH1"/>
<dbReference type="PANTHER" id="PTHR30086:SF20">
    <property type="entry name" value="ARGININE EXPORTER PROTEIN ARGO-RELATED"/>
    <property type="match status" value="1"/>
</dbReference>
<feature type="transmembrane region" description="Helical" evidence="7">
    <location>
        <begin position="185"/>
        <end position="207"/>
    </location>
</feature>
<evidence type="ECO:0000256" key="5">
    <source>
        <dbReference type="ARBA" id="ARBA00022989"/>
    </source>
</evidence>
<dbReference type="GO" id="GO:0015171">
    <property type="term" value="F:amino acid transmembrane transporter activity"/>
    <property type="evidence" value="ECO:0007669"/>
    <property type="project" value="TreeGrafter"/>
</dbReference>
<gene>
    <name evidence="9" type="ORF">CTZ24_26440</name>
    <name evidence="8" type="ORF">Q3404_10660</name>
</gene>
<geneLocation type="plasmid" evidence="10">
    <name>pmsr2d</name>
</geneLocation>
<dbReference type="EMBL" id="CP024640">
    <property type="protein sequence ID" value="QGR10078.1"/>
    <property type="molecule type" value="Genomic_DNA"/>
</dbReference>
<dbReference type="EMBL" id="JAUOOM010000008">
    <property type="protein sequence ID" value="MDO6407039.1"/>
    <property type="molecule type" value="Genomic_DNA"/>
</dbReference>
<keyword evidence="4" id="KW-0813">Transport</keyword>
<evidence type="ECO:0000256" key="2">
    <source>
        <dbReference type="ARBA" id="ARBA00022475"/>
    </source>
</evidence>
<keyword evidence="4" id="KW-0029">Amino-acid transport</keyword>
<evidence type="ECO:0000313" key="8">
    <source>
        <dbReference type="EMBL" id="MDO6407039.1"/>
    </source>
</evidence>
<keyword evidence="5 7" id="KW-1133">Transmembrane helix</keyword>
<dbReference type="Pfam" id="PF01810">
    <property type="entry name" value="LysE"/>
    <property type="match status" value="1"/>
</dbReference>
<keyword evidence="2" id="KW-1003">Cell membrane</keyword>
<feature type="transmembrane region" description="Helical" evidence="7">
    <location>
        <begin position="71"/>
        <end position="88"/>
    </location>
</feature>
<feature type="transmembrane region" description="Helical" evidence="7">
    <location>
        <begin position="147"/>
        <end position="173"/>
    </location>
</feature>
<evidence type="ECO:0000313" key="11">
    <source>
        <dbReference type="Proteomes" id="UP001171299"/>
    </source>
</evidence>
<evidence type="ECO:0000256" key="6">
    <source>
        <dbReference type="ARBA" id="ARBA00023136"/>
    </source>
</evidence>
<evidence type="ECO:0000256" key="1">
    <source>
        <dbReference type="ARBA" id="ARBA00004651"/>
    </source>
</evidence>
<dbReference type="RefSeq" id="WP_208727359.1">
    <property type="nucleotide sequence ID" value="NZ_CP024640.1"/>
</dbReference>
<reference evidence="10" key="1">
    <citation type="submission" date="2017-11" db="EMBL/GenBank/DDBJ databases">
        <title>Genome sequence of Pantoea sp. MSR2.</title>
        <authorList>
            <person name="Nascimento F.X."/>
        </authorList>
    </citation>
    <scope>NUCLEOTIDE SEQUENCE [LARGE SCALE GENOMIC DNA]</scope>
    <source>
        <strain evidence="10">MSR2</strain>
        <plasmid evidence="10">pmsr2d</plasmid>
    </source>
</reference>
<keyword evidence="6 7" id="KW-0472">Membrane</keyword>
<name>A0AAP9KSH1_9GAMM</name>
<feature type="transmembrane region" description="Helical" evidence="7">
    <location>
        <begin position="6"/>
        <end position="28"/>
    </location>
</feature>
<dbReference type="PANTHER" id="PTHR30086">
    <property type="entry name" value="ARGININE EXPORTER PROTEIN ARGO"/>
    <property type="match status" value="1"/>
</dbReference>
<dbReference type="InterPro" id="IPR001123">
    <property type="entry name" value="LeuE-type"/>
</dbReference>
<feature type="transmembrane region" description="Helical" evidence="7">
    <location>
        <begin position="40"/>
        <end position="59"/>
    </location>
</feature>
<geneLocation type="plasmid" evidence="9">
    <name>pMSR2D</name>
</geneLocation>